<keyword evidence="2" id="KW-0808">Transferase</keyword>
<dbReference type="Gene3D" id="3.90.550.10">
    <property type="entry name" value="Spore Coat Polysaccharide Biosynthesis Protein SpsA, Chain A"/>
    <property type="match status" value="1"/>
</dbReference>
<dbReference type="InterPro" id="IPR001173">
    <property type="entry name" value="Glyco_trans_2-like"/>
</dbReference>
<name>A0A0B4CQC8_9FLAO</name>
<dbReference type="OrthoDB" id="9802649at2"/>
<organism evidence="2 3">
    <name type="scientific">Chryseobacterium taiwanense</name>
    <dbReference type="NCBI Taxonomy" id="363331"/>
    <lineage>
        <taxon>Bacteria</taxon>
        <taxon>Pseudomonadati</taxon>
        <taxon>Bacteroidota</taxon>
        <taxon>Flavobacteriia</taxon>
        <taxon>Flavobacteriales</taxon>
        <taxon>Weeksellaceae</taxon>
        <taxon>Chryseobacterium group</taxon>
        <taxon>Chryseobacterium</taxon>
    </lineage>
</organism>
<dbReference type="Pfam" id="PF00535">
    <property type="entry name" value="Glycos_transf_2"/>
    <property type="match status" value="1"/>
</dbReference>
<dbReference type="SUPFAM" id="SSF53448">
    <property type="entry name" value="Nucleotide-diphospho-sugar transferases"/>
    <property type="match status" value="1"/>
</dbReference>
<keyword evidence="3" id="KW-1185">Reference proteome</keyword>
<dbReference type="Proteomes" id="UP000031167">
    <property type="component" value="Unassembled WGS sequence"/>
</dbReference>
<evidence type="ECO:0000313" key="3">
    <source>
        <dbReference type="Proteomes" id="UP000031167"/>
    </source>
</evidence>
<reference evidence="2 3" key="1">
    <citation type="submission" date="2014-12" db="EMBL/GenBank/DDBJ databases">
        <title>Genome sequencing of Chryseobacterium taiwanense TPW19.</title>
        <authorList>
            <person name="Tan P.W."/>
            <person name="Chan K.-G."/>
        </authorList>
    </citation>
    <scope>NUCLEOTIDE SEQUENCE [LARGE SCALE GENOMIC DNA]</scope>
    <source>
        <strain evidence="2 3">TPW19</strain>
    </source>
</reference>
<dbReference type="PANTHER" id="PTHR22916:SF3">
    <property type="entry name" value="UDP-GLCNAC:BETAGAL BETA-1,3-N-ACETYLGLUCOSAMINYLTRANSFERASE-LIKE PROTEIN 1"/>
    <property type="match status" value="1"/>
</dbReference>
<comment type="caution">
    <text evidence="2">The sequence shown here is derived from an EMBL/GenBank/DDBJ whole genome shotgun (WGS) entry which is preliminary data.</text>
</comment>
<accession>A0A0B4CQC8</accession>
<dbReference type="RefSeq" id="WP_039366878.1">
    <property type="nucleotide sequence ID" value="NZ_JWTA01000005.1"/>
</dbReference>
<dbReference type="AlphaFoldDB" id="A0A0B4CQC8"/>
<protein>
    <submittedName>
        <fullName evidence="2">Alpha-L-Rha alpha-1,3-L-rhamnosyltransferase</fullName>
    </submittedName>
</protein>
<dbReference type="InterPro" id="IPR029044">
    <property type="entry name" value="Nucleotide-diphossugar_trans"/>
</dbReference>
<evidence type="ECO:0000259" key="1">
    <source>
        <dbReference type="Pfam" id="PF00535"/>
    </source>
</evidence>
<sequence length="249" mass="28790">MIKESVSVCIATYNGQDYIKAQVDSILKQLNIDDEIIISDDGSTDDTLNIIKNYKDNRIKIFLNNKTNKKNAFGYVSKNFENAIINAKGNFIFLADQDDIWEDDKIQVCRKVLENNDLVLHDCRVVNKDNQELFSSYFKLNKSRQGILKNLVKNSYLGCCMAFRRSVLDFALPFPQKEVPHDIWLGLIAECFGKVQFLNKKLVGYRRHGNNLSASGERSSNNLFFKLKYRLIILTELLIRVVHIKSRLR</sequence>
<gene>
    <name evidence="2" type="ORF">RM51_07180</name>
</gene>
<dbReference type="STRING" id="363331.RM51_07180"/>
<dbReference type="PANTHER" id="PTHR22916">
    <property type="entry name" value="GLYCOSYLTRANSFERASE"/>
    <property type="match status" value="1"/>
</dbReference>
<feature type="domain" description="Glycosyltransferase 2-like" evidence="1">
    <location>
        <begin position="7"/>
        <end position="168"/>
    </location>
</feature>
<evidence type="ECO:0000313" key="2">
    <source>
        <dbReference type="EMBL" id="KIC63449.1"/>
    </source>
</evidence>
<dbReference type="EMBL" id="JWTA01000005">
    <property type="protein sequence ID" value="KIC63449.1"/>
    <property type="molecule type" value="Genomic_DNA"/>
</dbReference>
<proteinExistence type="predicted"/>
<dbReference type="GO" id="GO:0016758">
    <property type="term" value="F:hexosyltransferase activity"/>
    <property type="evidence" value="ECO:0007669"/>
    <property type="project" value="UniProtKB-ARBA"/>
</dbReference>